<proteinExistence type="predicted"/>
<dbReference type="GO" id="GO:0005524">
    <property type="term" value="F:ATP binding"/>
    <property type="evidence" value="ECO:0007669"/>
    <property type="project" value="UniProtKB-KW"/>
</dbReference>
<name>A0ABR2V2T5_9PEZI</name>
<dbReference type="GO" id="GO:0004386">
    <property type="term" value="F:helicase activity"/>
    <property type="evidence" value="ECO:0007669"/>
    <property type="project" value="UniProtKB-KW"/>
</dbReference>
<keyword evidence="1" id="KW-0378">Hydrolase</keyword>
<organism evidence="1 2">
    <name type="scientific">Seiridium unicorne</name>
    <dbReference type="NCBI Taxonomy" id="138068"/>
    <lineage>
        <taxon>Eukaryota</taxon>
        <taxon>Fungi</taxon>
        <taxon>Dikarya</taxon>
        <taxon>Ascomycota</taxon>
        <taxon>Pezizomycotina</taxon>
        <taxon>Sordariomycetes</taxon>
        <taxon>Xylariomycetidae</taxon>
        <taxon>Amphisphaeriales</taxon>
        <taxon>Sporocadaceae</taxon>
        <taxon>Seiridium</taxon>
    </lineage>
</organism>
<dbReference type="EMBL" id="JARVKF010000201">
    <property type="protein sequence ID" value="KAK9421171.1"/>
    <property type="molecule type" value="Genomic_DNA"/>
</dbReference>
<protein>
    <submittedName>
        <fullName evidence="1">Helicase ATP-binding domain-containing protein</fullName>
    </submittedName>
</protein>
<keyword evidence="2" id="KW-1185">Reference proteome</keyword>
<sequence length="724" mass="80812">MSDTDSSSERQNAWRSKQDEITGFLQQAWKDGGVHVMHIESPHGTGKSTTLMGDVIVAALNTQQGSEAEGPEDQDENMEELTSKTQLVYLLPDATQSADLRDYLQQANINDTGDYISEGLFGGDATNLGIGSFAEFSNLILDQASFISRMTIFMDLELRPTVDGEIFLARLIERIKLSNEAAERAGNRDFHITIVTMAPFESKQTLGVFERVLRLKSVHITVEDPDPPIKITTVSKEELRRGEKPQDIGLTIASMPANTAWRVSNMIGTLPSSFEYFDSPKLRVLSKFVFDDPVMVFLEAGQVSFSIGPTKVRQVLSQGRKLARNVDWTSGHCVRVSVPFVKREVMQDMSWIMKSKMENNRASFIAAYDSEMILDDNDIEPYGSAWQGDLTWLIMNLIAAFPGRELINMLTRQDWDIGLLHEHISRLKVLGVVEKSSPHGGMALKFTERGTLVYKLCGLMADLQLPIDIHTALFISSIQYPRRGRSLDKNCQRLIIRLACIMVVQPHVFCLLKKLYREATPAEVAAAVEGVGAKKASNGAAWIALGNWQKFQKTNNFASSSDGPAQVSNGLFSISRGWGSKILNAINFLEGYFGLSPVLDELEETRASDEQLEDIEVEMMWAWLHRTAYFDCSNSASTVDVLSGKMLFSFEQELLDIEKKRQIHTGGGFLAIYSDLELVTVNEREGLHAQSMTVIPMKLYDEVTKAFGLEYPLMVQSTYVGSES</sequence>
<dbReference type="Proteomes" id="UP001408356">
    <property type="component" value="Unassembled WGS sequence"/>
</dbReference>
<comment type="caution">
    <text evidence="1">The sequence shown here is derived from an EMBL/GenBank/DDBJ whole genome shotgun (WGS) entry which is preliminary data.</text>
</comment>
<reference evidence="1 2" key="1">
    <citation type="journal article" date="2024" name="J. Plant Pathol.">
        <title>Sequence and assembly of the genome of Seiridium unicorne, isolate CBS 538.82, causal agent of cypress canker disease.</title>
        <authorList>
            <person name="Scali E."/>
            <person name="Rocca G.D."/>
            <person name="Danti R."/>
            <person name="Garbelotto M."/>
            <person name="Barberini S."/>
            <person name="Baroncelli R."/>
            <person name="Emiliani G."/>
        </authorList>
    </citation>
    <scope>NUCLEOTIDE SEQUENCE [LARGE SCALE GENOMIC DNA]</scope>
    <source>
        <strain evidence="1 2">BM-138-508</strain>
    </source>
</reference>
<gene>
    <name evidence="1" type="ORF">SUNI508_06019</name>
</gene>
<accession>A0ABR2V2T5</accession>
<evidence type="ECO:0000313" key="2">
    <source>
        <dbReference type="Proteomes" id="UP001408356"/>
    </source>
</evidence>
<keyword evidence="1" id="KW-0067">ATP-binding</keyword>
<keyword evidence="1" id="KW-0347">Helicase</keyword>
<keyword evidence="1" id="KW-0547">Nucleotide-binding</keyword>
<evidence type="ECO:0000313" key="1">
    <source>
        <dbReference type="EMBL" id="KAK9421171.1"/>
    </source>
</evidence>